<evidence type="ECO:0000259" key="2">
    <source>
        <dbReference type="Pfam" id="PF02638"/>
    </source>
</evidence>
<dbReference type="PANTHER" id="PTHR43405">
    <property type="entry name" value="GLYCOSYL HYDROLASE DIGH"/>
    <property type="match status" value="1"/>
</dbReference>
<gene>
    <name evidence="3" type="ORF">METZ01_LOCUS280736</name>
</gene>
<dbReference type="EMBL" id="UINC01082792">
    <property type="protein sequence ID" value="SVC27882.1"/>
    <property type="molecule type" value="Genomic_DNA"/>
</dbReference>
<protein>
    <recommendedName>
        <fullName evidence="2">Glycosyl hydrolase-like 10 domain-containing protein</fullName>
    </recommendedName>
</protein>
<dbReference type="SUPFAM" id="SSF51445">
    <property type="entry name" value="(Trans)glycosidases"/>
    <property type="match status" value="1"/>
</dbReference>
<feature type="domain" description="Glycosyl hydrolase-like 10" evidence="2">
    <location>
        <begin position="50"/>
        <end position="198"/>
    </location>
</feature>
<proteinExistence type="predicted"/>
<reference evidence="3" key="1">
    <citation type="submission" date="2018-05" db="EMBL/GenBank/DDBJ databases">
        <authorList>
            <person name="Lanie J.A."/>
            <person name="Ng W.-L."/>
            <person name="Kazmierczak K.M."/>
            <person name="Andrzejewski T.M."/>
            <person name="Davidsen T.M."/>
            <person name="Wayne K.J."/>
            <person name="Tettelin H."/>
            <person name="Glass J.I."/>
            <person name="Rusch D."/>
            <person name="Podicherti R."/>
            <person name="Tsui H.-C.T."/>
            <person name="Winkler M.E."/>
        </authorList>
    </citation>
    <scope>NUCLEOTIDE SEQUENCE</scope>
</reference>
<accession>A0A382KXQ3</accession>
<dbReference type="InterPro" id="IPR052177">
    <property type="entry name" value="Divisome_Glycosyl_Hydrolase"/>
</dbReference>
<feature type="non-terminal residue" evidence="3">
    <location>
        <position position="198"/>
    </location>
</feature>
<evidence type="ECO:0000313" key="3">
    <source>
        <dbReference type="EMBL" id="SVC27882.1"/>
    </source>
</evidence>
<dbReference type="InterPro" id="IPR003790">
    <property type="entry name" value="GHL10"/>
</dbReference>
<dbReference type="PANTHER" id="PTHR43405:SF1">
    <property type="entry name" value="GLYCOSYL HYDROLASE DIGH"/>
    <property type="match status" value="1"/>
</dbReference>
<evidence type="ECO:0000256" key="1">
    <source>
        <dbReference type="ARBA" id="ARBA00022729"/>
    </source>
</evidence>
<dbReference type="InterPro" id="IPR017853">
    <property type="entry name" value="GH"/>
</dbReference>
<organism evidence="3">
    <name type="scientific">marine metagenome</name>
    <dbReference type="NCBI Taxonomy" id="408172"/>
    <lineage>
        <taxon>unclassified sequences</taxon>
        <taxon>metagenomes</taxon>
        <taxon>ecological metagenomes</taxon>
    </lineage>
</organism>
<dbReference type="AlphaFoldDB" id="A0A382KXQ3"/>
<keyword evidence="1" id="KW-0732">Signal</keyword>
<dbReference type="Gene3D" id="3.20.20.80">
    <property type="entry name" value="Glycosidases"/>
    <property type="match status" value="1"/>
</dbReference>
<dbReference type="Pfam" id="PF02638">
    <property type="entry name" value="GHL10"/>
    <property type="match status" value="1"/>
</dbReference>
<sequence length="198" mass="23255">MSDPIKNKIRVDIIIALIFFISISNLFGEKPYFQNRCLWVVRYSLASKSSIDEMLQFAVLYNFNHIFVQVRGRGDSLYRSSWVSRSEILKGDEFDALEYVIQEGHKLQLNVHVWVNVYMLWSSEKHPVDEHHLFNRHPDWLDAVKEESNKYLYTDKRLTTDASGQEGFYLAPNHPSVNPYLLALFKELLNNYNLDGLH</sequence>
<name>A0A382KXQ3_9ZZZZ</name>